<dbReference type="PANTHER" id="PTHR36504:SF1">
    <property type="entry name" value="LIPOPOLYSACCHARIDE EXPORT SYSTEM PROTEIN LPTA"/>
    <property type="match status" value="1"/>
</dbReference>
<dbReference type="PANTHER" id="PTHR36504">
    <property type="entry name" value="LIPOPOLYSACCHARIDE EXPORT SYSTEM PROTEIN LPTA"/>
    <property type="match status" value="1"/>
</dbReference>
<dbReference type="HAMAP" id="MF_01914">
    <property type="entry name" value="LPS_assembly_LptA"/>
    <property type="match status" value="1"/>
</dbReference>
<protein>
    <recommendedName>
        <fullName evidence="4">Lipopolysaccharide export system protein LptA</fullName>
    </recommendedName>
</protein>
<gene>
    <name evidence="4" type="primary">lptA</name>
    <name evidence="6" type="ORF">THMIRHAT_09540</name>
</gene>
<dbReference type="GO" id="GO:0001530">
    <property type="term" value="F:lipopolysaccharide binding"/>
    <property type="evidence" value="ECO:0007669"/>
    <property type="project" value="InterPro"/>
</dbReference>
<comment type="similarity">
    <text evidence="4">Belongs to the LptA family.</text>
</comment>
<organism evidence="6 7">
    <name type="scientific">Thiosulfativibrio zosterae</name>
    <dbReference type="NCBI Taxonomy" id="2675053"/>
    <lineage>
        <taxon>Bacteria</taxon>
        <taxon>Pseudomonadati</taxon>
        <taxon>Pseudomonadota</taxon>
        <taxon>Gammaproteobacteria</taxon>
        <taxon>Thiotrichales</taxon>
        <taxon>Piscirickettsiaceae</taxon>
        <taxon>Thiosulfativibrio</taxon>
    </lineage>
</organism>
<dbReference type="Pfam" id="PF03968">
    <property type="entry name" value="LptD_N"/>
    <property type="match status" value="1"/>
</dbReference>
<evidence type="ECO:0000313" key="6">
    <source>
        <dbReference type="EMBL" id="BBP43208.1"/>
    </source>
</evidence>
<dbReference type="Gene3D" id="2.60.450.10">
    <property type="entry name" value="Lipopolysaccharide (LPS) transport protein A like domain"/>
    <property type="match status" value="1"/>
</dbReference>
<dbReference type="GO" id="GO:0009279">
    <property type="term" value="C:cell outer membrane"/>
    <property type="evidence" value="ECO:0007669"/>
    <property type="project" value="TreeGrafter"/>
</dbReference>
<dbReference type="Proteomes" id="UP000501466">
    <property type="component" value="Chromosome"/>
</dbReference>
<comment type="function">
    <text evidence="4">Involved in the assembly of lipopolysaccharide (LPS). Required for the translocation of LPS from the inner membrane to the outer membrane. May form a bridge between the inner membrane and the outer membrane, via interactions with LptC and LptD, thereby facilitating LPS transfer across the periplasm.</text>
</comment>
<dbReference type="RefSeq" id="WP_173291032.1">
    <property type="nucleotide sequence ID" value="NZ_AP021888.1"/>
</dbReference>
<dbReference type="InterPro" id="IPR052037">
    <property type="entry name" value="LPS_export_LptA"/>
</dbReference>
<dbReference type="GO" id="GO:0030288">
    <property type="term" value="C:outer membrane-bounded periplasmic space"/>
    <property type="evidence" value="ECO:0007669"/>
    <property type="project" value="TreeGrafter"/>
</dbReference>
<comment type="subcellular location">
    <subcellularLocation>
        <location evidence="4">Periplasm</location>
    </subcellularLocation>
</comment>
<keyword evidence="2 4" id="KW-0732">Signal</keyword>
<accession>A0A6F8PMA8</accession>
<sequence length="193" mass="21141" precursor="true">MKYTLALTSKTRILQAMILSMLFSASGLVWAESSSETTKPDEEQPVEVIANRLDAAEKLGKSIYIGDVVITQGTTKITGDQVSIEHPLSVLESAVATGKPATFKRYSLEQQKWLTGHAEQITYNAKLKTLLFQGDALVEQEGENSIQGPEIFYDLTQKTLRAKGSGEADQRIKVIFTPQTPAETPSTPTPEQP</sequence>
<dbReference type="AlphaFoldDB" id="A0A6F8PMA8"/>
<reference evidence="7" key="1">
    <citation type="submission" date="2019-11" db="EMBL/GenBank/DDBJ databases">
        <title>Isolation and characterization of two novel species in the genus Thiomicrorhabdus.</title>
        <authorList>
            <person name="Mochizuki J."/>
            <person name="Kojima H."/>
            <person name="Fukui M."/>
        </authorList>
    </citation>
    <scope>NUCLEOTIDE SEQUENCE [LARGE SCALE GENOMIC DNA]</scope>
    <source>
        <strain evidence="7">AkT22</strain>
    </source>
</reference>
<dbReference type="GO" id="GO:0043165">
    <property type="term" value="P:Gram-negative-bacterium-type cell outer membrane assembly"/>
    <property type="evidence" value="ECO:0007669"/>
    <property type="project" value="UniProtKB-UniRule"/>
</dbReference>
<keyword evidence="7" id="KW-1185">Reference proteome</keyword>
<dbReference type="GO" id="GO:0017089">
    <property type="term" value="F:glycolipid transfer activity"/>
    <property type="evidence" value="ECO:0007669"/>
    <property type="project" value="TreeGrafter"/>
</dbReference>
<comment type="subunit">
    <text evidence="4">Component of the lipopolysaccharide transport and assembly complex.</text>
</comment>
<evidence type="ECO:0000256" key="1">
    <source>
        <dbReference type="ARBA" id="ARBA00022448"/>
    </source>
</evidence>
<dbReference type="InterPro" id="IPR005653">
    <property type="entry name" value="OstA-like_N"/>
</dbReference>
<dbReference type="InterPro" id="IPR014340">
    <property type="entry name" value="LptA"/>
</dbReference>
<evidence type="ECO:0000259" key="5">
    <source>
        <dbReference type="Pfam" id="PF03968"/>
    </source>
</evidence>
<dbReference type="KEGG" id="tzo:THMIRHAT_09540"/>
<feature type="domain" description="Organic solvent tolerance-like N-terminal" evidence="5">
    <location>
        <begin position="48"/>
        <end position="158"/>
    </location>
</feature>
<proteinExistence type="inferred from homology"/>
<evidence type="ECO:0000256" key="2">
    <source>
        <dbReference type="ARBA" id="ARBA00022729"/>
    </source>
</evidence>
<dbReference type="GO" id="GO:0015920">
    <property type="term" value="P:lipopolysaccharide transport"/>
    <property type="evidence" value="ECO:0007669"/>
    <property type="project" value="UniProtKB-UniRule"/>
</dbReference>
<evidence type="ECO:0000256" key="4">
    <source>
        <dbReference type="HAMAP-Rule" id="MF_01914"/>
    </source>
</evidence>
<evidence type="ECO:0000313" key="7">
    <source>
        <dbReference type="Proteomes" id="UP000501466"/>
    </source>
</evidence>
<evidence type="ECO:0000256" key="3">
    <source>
        <dbReference type="ARBA" id="ARBA00022764"/>
    </source>
</evidence>
<keyword evidence="1 4" id="KW-0813">Transport</keyword>
<name>A0A6F8PMA8_9GAMM</name>
<feature type="chain" id="PRO_5026397205" description="Lipopolysaccharide export system protein LptA" evidence="4">
    <location>
        <begin position="32"/>
        <end position="193"/>
    </location>
</feature>
<dbReference type="EMBL" id="AP021888">
    <property type="protein sequence ID" value="BBP43208.1"/>
    <property type="molecule type" value="Genomic_DNA"/>
</dbReference>
<feature type="signal peptide" evidence="4">
    <location>
        <begin position="1"/>
        <end position="31"/>
    </location>
</feature>
<dbReference type="NCBIfam" id="TIGR03002">
    <property type="entry name" value="outer_YhbN_LptA"/>
    <property type="match status" value="1"/>
</dbReference>
<keyword evidence="3 4" id="KW-0574">Periplasm</keyword>